<dbReference type="Proteomes" id="UP000516173">
    <property type="component" value="Chromosome"/>
</dbReference>
<evidence type="ECO:0000313" key="1">
    <source>
        <dbReference type="EMBL" id="BCK54768.1"/>
    </source>
</evidence>
<name>A0A7G1KI26_9NOCA</name>
<dbReference type="GeneID" id="80347093"/>
<evidence type="ECO:0000313" key="2">
    <source>
        <dbReference type="Proteomes" id="UP000516173"/>
    </source>
</evidence>
<dbReference type="RefSeq" id="WP_187687977.1">
    <property type="nucleotide sequence ID" value="NZ_AP023396.1"/>
</dbReference>
<dbReference type="KEGG" id="nwl:NWFMUON74_25400"/>
<reference evidence="1 2" key="1">
    <citation type="submission" date="2020-08" db="EMBL/GenBank/DDBJ databases">
        <title>Genome Sequencing of Nocardia wallacei strain FMUON74 and assembly.</title>
        <authorList>
            <person name="Toyokawa M."/>
            <person name="Uesaka K."/>
        </authorList>
    </citation>
    <scope>NUCLEOTIDE SEQUENCE [LARGE SCALE GENOMIC DNA]</scope>
    <source>
        <strain evidence="1 2">FMUON74</strain>
    </source>
</reference>
<dbReference type="AlphaFoldDB" id="A0A7G1KI26"/>
<sequence>MEIPDLAELIWLFEDEPTRGYDDLDWPVGLHSFRLTRRSTTVLFSLDPTAGDAYLTMYSGDEEIAYLGRLRRVDRLTVLREPDHEGLRLWFHGDTHEPLTLRTKPGIRLSWDVRPLGEW</sequence>
<proteinExistence type="predicted"/>
<protein>
    <submittedName>
        <fullName evidence="1">Uncharacterized protein</fullName>
    </submittedName>
</protein>
<dbReference type="EMBL" id="AP023396">
    <property type="protein sequence ID" value="BCK54768.1"/>
    <property type="molecule type" value="Genomic_DNA"/>
</dbReference>
<keyword evidence="2" id="KW-1185">Reference proteome</keyword>
<organism evidence="1 2">
    <name type="scientific">Nocardia wallacei</name>
    <dbReference type="NCBI Taxonomy" id="480035"/>
    <lineage>
        <taxon>Bacteria</taxon>
        <taxon>Bacillati</taxon>
        <taxon>Actinomycetota</taxon>
        <taxon>Actinomycetes</taxon>
        <taxon>Mycobacteriales</taxon>
        <taxon>Nocardiaceae</taxon>
        <taxon>Nocardia</taxon>
    </lineage>
</organism>
<accession>A0A7G1KI26</accession>
<gene>
    <name evidence="1" type="ORF">NWFMUON74_25400</name>
</gene>